<evidence type="ECO:0000313" key="11">
    <source>
        <dbReference type="Proteomes" id="UP000184245"/>
    </source>
</evidence>
<protein>
    <submittedName>
        <fullName evidence="10">V/A-type H+-transporting ATPase subunit I</fullName>
    </submittedName>
</protein>
<dbReference type="STRING" id="1122155.SAMN02745158_01576"/>
<dbReference type="GO" id="GO:0046961">
    <property type="term" value="F:proton-transporting ATPase activity, rotational mechanism"/>
    <property type="evidence" value="ECO:0007669"/>
    <property type="project" value="InterPro"/>
</dbReference>
<gene>
    <name evidence="10" type="ORF">SAMN02745158_01576</name>
</gene>
<feature type="transmembrane region" description="Helical" evidence="9">
    <location>
        <begin position="387"/>
        <end position="411"/>
    </location>
</feature>
<dbReference type="AlphaFoldDB" id="A0A1M4WEI6"/>
<keyword evidence="4 9" id="KW-0812">Transmembrane</keyword>
<organism evidence="10 11">
    <name type="scientific">Lactonifactor longoviformis DSM 17459</name>
    <dbReference type="NCBI Taxonomy" id="1122155"/>
    <lineage>
        <taxon>Bacteria</taxon>
        <taxon>Bacillati</taxon>
        <taxon>Bacillota</taxon>
        <taxon>Clostridia</taxon>
        <taxon>Eubacteriales</taxon>
        <taxon>Clostridiaceae</taxon>
        <taxon>Lactonifactor</taxon>
    </lineage>
</organism>
<dbReference type="GO" id="GO:0007035">
    <property type="term" value="P:vacuolar acidification"/>
    <property type="evidence" value="ECO:0007669"/>
    <property type="project" value="TreeGrafter"/>
</dbReference>
<dbReference type="Pfam" id="PF01496">
    <property type="entry name" value="V_ATPase_I"/>
    <property type="match status" value="1"/>
</dbReference>
<dbReference type="Gene3D" id="3.30.70.2170">
    <property type="match status" value="1"/>
</dbReference>
<evidence type="ECO:0000256" key="5">
    <source>
        <dbReference type="ARBA" id="ARBA00022989"/>
    </source>
</evidence>
<dbReference type="Gene3D" id="3.30.70.2750">
    <property type="match status" value="1"/>
</dbReference>
<evidence type="ECO:0000256" key="6">
    <source>
        <dbReference type="ARBA" id="ARBA00023065"/>
    </source>
</evidence>
<feature type="transmembrane region" description="Helical" evidence="9">
    <location>
        <begin position="592"/>
        <end position="615"/>
    </location>
</feature>
<dbReference type="Gene3D" id="1.20.1460.20">
    <property type="match status" value="1"/>
</dbReference>
<feature type="transmembrane region" description="Helical" evidence="9">
    <location>
        <begin position="431"/>
        <end position="458"/>
    </location>
</feature>
<name>A0A1M4WEI6_9CLOT</name>
<feature type="transmembrane region" description="Helical" evidence="9">
    <location>
        <begin position="562"/>
        <end position="585"/>
    </location>
</feature>
<dbReference type="EMBL" id="FQVI01000006">
    <property type="protein sequence ID" value="SHE79595.1"/>
    <property type="molecule type" value="Genomic_DNA"/>
</dbReference>
<evidence type="ECO:0000256" key="2">
    <source>
        <dbReference type="ARBA" id="ARBA00009904"/>
    </source>
</evidence>
<dbReference type="GO" id="GO:0051117">
    <property type="term" value="F:ATPase binding"/>
    <property type="evidence" value="ECO:0007669"/>
    <property type="project" value="TreeGrafter"/>
</dbReference>
<keyword evidence="11" id="KW-1185">Reference proteome</keyword>
<evidence type="ECO:0000256" key="4">
    <source>
        <dbReference type="ARBA" id="ARBA00022692"/>
    </source>
</evidence>
<dbReference type="OrthoDB" id="9803814at2"/>
<sequence>MIVKMKFLSITGPKEDIDRVVNKYLAKYEIHLENALAQLTQVQHLTPYIQINPYREALNKATGFTELLGNTDDIPIEDISVEDAIKLVQDMEEKLSGLNSKRAALEEKRSALEASMERIEPFQELPCDISSVIHFNFVQSRFGKIGKEFYSNFENYVYENLDAVFYPCHSDDEYVWGVYFAPRTTIAKVDAVFSSMHFEKVFIPDHYQGTPSQAYKALDGKYQEILEEIQSCKMEITQVLQKEAIRLVSAQDRLAALSTNFDVRKVAACTAADLDTFYILCGWMAENDAEAFQKEIENDMNLFCIIEDDQNNIHCQPPTKLKNPRPFRPFEMFVRMYGLPAYNEIDPTIFVAVTYAFIFGAMFGDAGQGLCLVAGGFLLYKFKKLNLAAIIGTAGIFSTFFGFMFGSVFGFEDLIPAVWLRPVKSMTQLPLIGNLNTVFVVAIAFGMFLVVVTMIFHIINGIKARDTENIWFDTNAVAGLVFYAAIILTIGLFLTGNKLPGAIVLVIMFVVPLLVIAMKEPLTRLVEKKSKIFPDEKGMFIAQSFFELFEVLLSYFSNTLSFVRIGAFAVSHAAMMEVVLMLAGAEAGSPNWIVVVIGNIIVCGMEGLIVGIQVLRLEYYELFSRFYKGTGKEFIPFLYRSKKAKAAK</sequence>
<evidence type="ECO:0000256" key="8">
    <source>
        <dbReference type="SAM" id="Coils"/>
    </source>
</evidence>
<dbReference type="GO" id="GO:0033179">
    <property type="term" value="C:proton-transporting V-type ATPase, V0 domain"/>
    <property type="evidence" value="ECO:0007669"/>
    <property type="project" value="InterPro"/>
</dbReference>
<comment type="subcellular location">
    <subcellularLocation>
        <location evidence="1">Membrane</location>
        <topology evidence="1">Multi-pass membrane protein</topology>
    </subcellularLocation>
</comment>
<keyword evidence="3" id="KW-0813">Transport</keyword>
<dbReference type="Proteomes" id="UP000184245">
    <property type="component" value="Unassembled WGS sequence"/>
</dbReference>
<comment type="similarity">
    <text evidence="2">Belongs to the V-ATPase 116 kDa subunit family.</text>
</comment>
<proteinExistence type="inferred from homology"/>
<evidence type="ECO:0000256" key="9">
    <source>
        <dbReference type="SAM" id="Phobius"/>
    </source>
</evidence>
<dbReference type="GO" id="GO:0016471">
    <property type="term" value="C:vacuolar proton-transporting V-type ATPase complex"/>
    <property type="evidence" value="ECO:0007669"/>
    <property type="project" value="TreeGrafter"/>
</dbReference>
<evidence type="ECO:0000256" key="3">
    <source>
        <dbReference type="ARBA" id="ARBA00022448"/>
    </source>
</evidence>
<feature type="transmembrane region" description="Helical" evidence="9">
    <location>
        <begin position="470"/>
        <end position="493"/>
    </location>
</feature>
<keyword evidence="7 9" id="KW-0472">Membrane</keyword>
<feature type="coiled-coil region" evidence="8">
    <location>
        <begin position="81"/>
        <end position="115"/>
    </location>
</feature>
<evidence type="ECO:0000256" key="1">
    <source>
        <dbReference type="ARBA" id="ARBA00004141"/>
    </source>
</evidence>
<reference evidence="10 11" key="1">
    <citation type="submission" date="2016-11" db="EMBL/GenBank/DDBJ databases">
        <authorList>
            <person name="Jaros S."/>
            <person name="Januszkiewicz K."/>
            <person name="Wedrychowicz H."/>
        </authorList>
    </citation>
    <scope>NUCLEOTIDE SEQUENCE [LARGE SCALE GENOMIC DNA]</scope>
    <source>
        <strain evidence="10 11">DSM 17459</strain>
    </source>
</reference>
<accession>A0A1M4WEI6</accession>
<evidence type="ECO:0000313" key="10">
    <source>
        <dbReference type="EMBL" id="SHE79595.1"/>
    </source>
</evidence>
<evidence type="ECO:0000256" key="7">
    <source>
        <dbReference type="ARBA" id="ARBA00023136"/>
    </source>
</evidence>
<dbReference type="PANTHER" id="PTHR11629">
    <property type="entry name" value="VACUOLAR PROTON ATPASES"/>
    <property type="match status" value="1"/>
</dbReference>
<dbReference type="RefSeq" id="WP_072850616.1">
    <property type="nucleotide sequence ID" value="NZ_FQVI01000006.1"/>
</dbReference>
<dbReference type="PANTHER" id="PTHR11629:SF63">
    <property type="entry name" value="V-TYPE PROTON ATPASE SUBUNIT A"/>
    <property type="match status" value="1"/>
</dbReference>
<feature type="transmembrane region" description="Helical" evidence="9">
    <location>
        <begin position="355"/>
        <end position="380"/>
    </location>
</feature>
<keyword evidence="6" id="KW-0406">Ion transport</keyword>
<keyword evidence="8" id="KW-0175">Coiled coil</keyword>
<keyword evidence="5 9" id="KW-1133">Transmembrane helix</keyword>
<feature type="transmembrane region" description="Helical" evidence="9">
    <location>
        <begin position="499"/>
        <end position="517"/>
    </location>
</feature>
<dbReference type="InterPro" id="IPR002490">
    <property type="entry name" value="V-ATPase_116kDa_su"/>
</dbReference>